<dbReference type="EMBL" id="CP049863">
    <property type="protein sequence ID" value="QIK63858.1"/>
    <property type="molecule type" value="Genomic_DNA"/>
</dbReference>
<keyword evidence="1" id="KW-0812">Transmembrane</keyword>
<keyword evidence="3" id="KW-1185">Reference proteome</keyword>
<sequence>MAVVEVIRTHVPSGDPVSETTVFEVAQDKWWSTEPDAVVRRIRSMRPSRTVNSCVYSFESPEHGSGWIRVSIDGSVAGVIYREQMDEKVQMLEIERVLGRKEPGAIADMPVWMYSTRLNARNPYIQFGLGIIPAYVGWRAIAEVLGGTYSDAFNKIGFFVLGLLLIGAGVALWQLGVRRFRWWHRARAVVKRRGDKMPSYLRAFE</sequence>
<organism evidence="2 3">
    <name type="scientific">Leucobacter viscericola</name>
    <dbReference type="NCBI Taxonomy" id="2714935"/>
    <lineage>
        <taxon>Bacteria</taxon>
        <taxon>Bacillati</taxon>
        <taxon>Actinomycetota</taxon>
        <taxon>Actinomycetes</taxon>
        <taxon>Micrococcales</taxon>
        <taxon>Microbacteriaceae</taxon>
        <taxon>Leucobacter</taxon>
    </lineage>
</organism>
<keyword evidence="1" id="KW-1133">Transmembrane helix</keyword>
<dbReference type="KEGG" id="lvi:G7068_12135"/>
<accession>A0A6G7XHL0</accession>
<name>A0A6G7XHL0_9MICO</name>
<dbReference type="Proteomes" id="UP000502677">
    <property type="component" value="Chromosome"/>
</dbReference>
<dbReference type="RefSeq" id="WP_166292198.1">
    <property type="nucleotide sequence ID" value="NZ_CP049863.1"/>
</dbReference>
<evidence type="ECO:0000313" key="3">
    <source>
        <dbReference type="Proteomes" id="UP000502677"/>
    </source>
</evidence>
<evidence type="ECO:0000256" key="1">
    <source>
        <dbReference type="SAM" id="Phobius"/>
    </source>
</evidence>
<protein>
    <submittedName>
        <fullName evidence="2">Uncharacterized protein</fullName>
    </submittedName>
</protein>
<dbReference type="AlphaFoldDB" id="A0A6G7XHL0"/>
<keyword evidence="1" id="KW-0472">Membrane</keyword>
<reference evidence="2 3" key="1">
    <citation type="submission" date="2020-03" db="EMBL/GenBank/DDBJ databases">
        <title>Leucobacter sp. nov., isolated from beetles.</title>
        <authorList>
            <person name="Hyun D.-W."/>
            <person name="Bae J.-W."/>
        </authorList>
    </citation>
    <scope>NUCLEOTIDE SEQUENCE [LARGE SCALE GENOMIC DNA]</scope>
    <source>
        <strain evidence="2 3">HDW9C</strain>
    </source>
</reference>
<feature type="transmembrane region" description="Helical" evidence="1">
    <location>
        <begin position="156"/>
        <end position="177"/>
    </location>
</feature>
<gene>
    <name evidence="2" type="ORF">G7068_12135</name>
</gene>
<evidence type="ECO:0000313" key="2">
    <source>
        <dbReference type="EMBL" id="QIK63858.1"/>
    </source>
</evidence>
<proteinExistence type="predicted"/>
<feature type="transmembrane region" description="Helical" evidence="1">
    <location>
        <begin position="123"/>
        <end position="141"/>
    </location>
</feature>